<reference evidence="2" key="1">
    <citation type="submission" date="2018-11" db="EMBL/GenBank/DDBJ databases">
        <authorList>
            <consortium name="Pathogen Informatics"/>
        </authorList>
    </citation>
    <scope>NUCLEOTIDE SEQUENCE</scope>
</reference>
<sequence length="69" mass="7551">MHRSKDKISARWETLMTGLCKGVKAYIRSQNASYPAYNQPVEASPGTQSPDPRTSLSLASEGSMAMTKM</sequence>
<keyword evidence="3" id="KW-1185">Reference proteome</keyword>
<dbReference type="Proteomes" id="UP000784294">
    <property type="component" value="Unassembled WGS sequence"/>
</dbReference>
<dbReference type="EMBL" id="CAAALY010060864">
    <property type="protein sequence ID" value="VEL23237.1"/>
    <property type="molecule type" value="Genomic_DNA"/>
</dbReference>
<feature type="region of interest" description="Disordered" evidence="1">
    <location>
        <begin position="36"/>
        <end position="69"/>
    </location>
</feature>
<accession>A0A3S5BGE6</accession>
<dbReference type="AlphaFoldDB" id="A0A3S5BGE6"/>
<gene>
    <name evidence="2" type="ORF">PXEA_LOCUS16677</name>
</gene>
<name>A0A3S5BGE6_9PLAT</name>
<evidence type="ECO:0000313" key="3">
    <source>
        <dbReference type="Proteomes" id="UP000784294"/>
    </source>
</evidence>
<organism evidence="2 3">
    <name type="scientific">Protopolystoma xenopodis</name>
    <dbReference type="NCBI Taxonomy" id="117903"/>
    <lineage>
        <taxon>Eukaryota</taxon>
        <taxon>Metazoa</taxon>
        <taxon>Spiralia</taxon>
        <taxon>Lophotrochozoa</taxon>
        <taxon>Platyhelminthes</taxon>
        <taxon>Monogenea</taxon>
        <taxon>Polyopisthocotylea</taxon>
        <taxon>Polystomatidea</taxon>
        <taxon>Polystomatidae</taxon>
        <taxon>Protopolystoma</taxon>
    </lineage>
</organism>
<feature type="compositionally biased region" description="Polar residues" evidence="1">
    <location>
        <begin position="45"/>
        <end position="60"/>
    </location>
</feature>
<comment type="caution">
    <text evidence="2">The sequence shown here is derived from an EMBL/GenBank/DDBJ whole genome shotgun (WGS) entry which is preliminary data.</text>
</comment>
<evidence type="ECO:0000313" key="2">
    <source>
        <dbReference type="EMBL" id="VEL23237.1"/>
    </source>
</evidence>
<evidence type="ECO:0000256" key="1">
    <source>
        <dbReference type="SAM" id="MobiDB-lite"/>
    </source>
</evidence>
<proteinExistence type="predicted"/>
<protein>
    <submittedName>
        <fullName evidence="2">Uncharacterized protein</fullName>
    </submittedName>
</protein>